<dbReference type="FunFam" id="3.40.50.300:FF:000299">
    <property type="entry name" value="ABC transporter ATP-binding protein/permease"/>
    <property type="match status" value="1"/>
</dbReference>
<accession>A0A6N2SNP6</accession>
<feature type="transmembrane region" description="Helical" evidence="10">
    <location>
        <begin position="248"/>
        <end position="269"/>
    </location>
</feature>
<feature type="domain" description="ABC transmembrane type-1" evidence="12">
    <location>
        <begin position="25"/>
        <end position="305"/>
    </location>
</feature>
<dbReference type="AlphaFoldDB" id="A0A6N2SNP6"/>
<evidence type="ECO:0000256" key="4">
    <source>
        <dbReference type="ARBA" id="ARBA00022692"/>
    </source>
</evidence>
<dbReference type="SMART" id="SM00382">
    <property type="entry name" value="AAA"/>
    <property type="match status" value="1"/>
</dbReference>
<dbReference type="InterPro" id="IPR017871">
    <property type="entry name" value="ABC_transporter-like_CS"/>
</dbReference>
<evidence type="ECO:0000259" key="11">
    <source>
        <dbReference type="PROSITE" id="PS50893"/>
    </source>
</evidence>
<dbReference type="InterPro" id="IPR027417">
    <property type="entry name" value="P-loop_NTPase"/>
</dbReference>
<protein>
    <submittedName>
        <fullName evidence="13">Putative ABC transporter ATP-binding protein</fullName>
    </submittedName>
</protein>
<keyword evidence="9 10" id="KW-0472">Membrane</keyword>
<feature type="transmembrane region" description="Helical" evidence="10">
    <location>
        <begin position="56"/>
        <end position="75"/>
    </location>
</feature>
<keyword evidence="5" id="KW-0547">Nucleotide-binding</keyword>
<dbReference type="InterPro" id="IPR003439">
    <property type="entry name" value="ABC_transporter-like_ATP-bd"/>
</dbReference>
<dbReference type="PROSITE" id="PS50929">
    <property type="entry name" value="ABC_TM1F"/>
    <property type="match status" value="1"/>
</dbReference>
<keyword evidence="6" id="KW-0378">Hydrolase</keyword>
<dbReference type="GO" id="GO:0005886">
    <property type="term" value="C:plasma membrane"/>
    <property type="evidence" value="ECO:0007669"/>
    <property type="project" value="UniProtKB-SubCell"/>
</dbReference>
<dbReference type="PROSITE" id="PS00211">
    <property type="entry name" value="ABC_TRANSPORTER_1"/>
    <property type="match status" value="1"/>
</dbReference>
<dbReference type="GO" id="GO:0005524">
    <property type="term" value="F:ATP binding"/>
    <property type="evidence" value="ECO:0007669"/>
    <property type="project" value="UniProtKB-KW"/>
</dbReference>
<reference evidence="13" key="1">
    <citation type="submission" date="2019-11" db="EMBL/GenBank/DDBJ databases">
        <authorList>
            <person name="Feng L."/>
        </authorList>
    </citation>
    <scope>NUCLEOTIDE SEQUENCE</scope>
    <source>
        <strain evidence="13">BhanseniiLFYP23</strain>
    </source>
</reference>
<dbReference type="InterPro" id="IPR011527">
    <property type="entry name" value="ABC1_TM_dom"/>
</dbReference>
<feature type="transmembrane region" description="Helical" evidence="10">
    <location>
        <begin position="276"/>
        <end position="296"/>
    </location>
</feature>
<keyword evidence="3" id="KW-1003">Cell membrane</keyword>
<feature type="transmembrane region" description="Helical" evidence="10">
    <location>
        <begin position="161"/>
        <end position="179"/>
    </location>
</feature>
<feature type="domain" description="ABC transporter" evidence="11">
    <location>
        <begin position="337"/>
        <end position="549"/>
    </location>
</feature>
<evidence type="ECO:0000256" key="7">
    <source>
        <dbReference type="ARBA" id="ARBA00022840"/>
    </source>
</evidence>
<dbReference type="Gene3D" id="3.40.50.300">
    <property type="entry name" value="P-loop containing nucleotide triphosphate hydrolases"/>
    <property type="match status" value="1"/>
</dbReference>
<dbReference type="EMBL" id="CACRSY010000008">
    <property type="protein sequence ID" value="VYS94622.1"/>
    <property type="molecule type" value="Genomic_DNA"/>
</dbReference>
<dbReference type="InterPro" id="IPR039421">
    <property type="entry name" value="Type_1_exporter"/>
</dbReference>
<dbReference type="PANTHER" id="PTHR43394">
    <property type="entry name" value="ATP-DEPENDENT PERMEASE MDL1, MITOCHONDRIAL"/>
    <property type="match status" value="1"/>
</dbReference>
<evidence type="ECO:0000256" key="5">
    <source>
        <dbReference type="ARBA" id="ARBA00022741"/>
    </source>
</evidence>
<dbReference type="Pfam" id="PF00005">
    <property type="entry name" value="ABC_tran"/>
    <property type="match status" value="1"/>
</dbReference>
<evidence type="ECO:0000256" key="2">
    <source>
        <dbReference type="ARBA" id="ARBA00022448"/>
    </source>
</evidence>
<keyword evidence="2" id="KW-0813">Transport</keyword>
<sequence length="549" mass="61020">MKRRSGIKVMGQLIGLVVPLLHVMLAAIFLGVAGFLCAIFLTILAGTALMYFDMPVIVNIHIKILIAFAVLRGILHYAEQACNHYIAFKLLAIIRHKVFAALRKLCPAKLEGKDKGNLISIITNDIELLEVFYAHTISPIAIAFFTSLIMVVFIGRYHIYAGIWALVSYLLVGVGVPLWNGRKSASTGMEFRSGIGELNSYVLNSLRGLEETIQYGQEESRKQEMSEKSLELLKKQKELNRMEGNTRAVTNLLILLSSFGMLFFTLFLYKNQQMSIDAVVLCTISMMGSFGPVVALSNLSNNLNQTLASGERVLSILEEAPKVEEVFGQKEVSFENASCEQVTFSYEDEVILKDYSISLPKGKIIGIHGKSGSGKSTLLKLFMRFWDADKGAVNISGTNVKDINTKNLRDMEAYVTQETYLFHDTIANNIKIAKPEASQEEIIEAAKKASLHSFIEKLPKGYDTQVGELGDTLSGGERQRIGIARAFLHQAPLLMLDEPTSNLDSLNEGMILKALKEECREKTVVLVSHRQSTMKIADKVYEMENGRIS</sequence>
<dbReference type="PROSITE" id="PS50893">
    <property type="entry name" value="ABC_TRANSPORTER_2"/>
    <property type="match status" value="1"/>
</dbReference>
<dbReference type="GO" id="GO:0015421">
    <property type="term" value="F:ABC-type oligopeptide transporter activity"/>
    <property type="evidence" value="ECO:0007669"/>
    <property type="project" value="TreeGrafter"/>
</dbReference>
<dbReference type="SUPFAM" id="SSF90123">
    <property type="entry name" value="ABC transporter transmembrane region"/>
    <property type="match status" value="1"/>
</dbReference>
<evidence type="ECO:0000256" key="1">
    <source>
        <dbReference type="ARBA" id="ARBA00004651"/>
    </source>
</evidence>
<feature type="transmembrane region" description="Helical" evidence="10">
    <location>
        <begin position="132"/>
        <end position="154"/>
    </location>
</feature>
<keyword evidence="6" id="KW-0788">Thiol protease</keyword>
<evidence type="ECO:0000256" key="8">
    <source>
        <dbReference type="ARBA" id="ARBA00022989"/>
    </source>
</evidence>
<evidence type="ECO:0000259" key="12">
    <source>
        <dbReference type="PROSITE" id="PS50929"/>
    </source>
</evidence>
<dbReference type="Gene3D" id="1.20.1560.10">
    <property type="entry name" value="ABC transporter type 1, transmembrane domain"/>
    <property type="match status" value="1"/>
</dbReference>
<dbReference type="InterPro" id="IPR003593">
    <property type="entry name" value="AAA+_ATPase"/>
</dbReference>
<comment type="subcellular location">
    <subcellularLocation>
        <location evidence="1">Cell membrane</location>
        <topology evidence="1">Multi-pass membrane protein</topology>
    </subcellularLocation>
</comment>
<gene>
    <name evidence="13" type="ORF">BHLFYP23_02190</name>
</gene>
<evidence type="ECO:0000256" key="10">
    <source>
        <dbReference type="SAM" id="Phobius"/>
    </source>
</evidence>
<evidence type="ECO:0000256" key="6">
    <source>
        <dbReference type="ARBA" id="ARBA00022807"/>
    </source>
</evidence>
<dbReference type="Pfam" id="PF00664">
    <property type="entry name" value="ABC_membrane"/>
    <property type="match status" value="1"/>
</dbReference>
<keyword evidence="7 13" id="KW-0067">ATP-binding</keyword>
<dbReference type="GO" id="GO:0008234">
    <property type="term" value="F:cysteine-type peptidase activity"/>
    <property type="evidence" value="ECO:0007669"/>
    <property type="project" value="UniProtKB-KW"/>
</dbReference>
<dbReference type="InterPro" id="IPR036640">
    <property type="entry name" value="ABC1_TM_sf"/>
</dbReference>
<dbReference type="PANTHER" id="PTHR43394:SF1">
    <property type="entry name" value="ATP-BINDING CASSETTE SUB-FAMILY B MEMBER 10, MITOCHONDRIAL"/>
    <property type="match status" value="1"/>
</dbReference>
<proteinExistence type="predicted"/>
<keyword evidence="4 10" id="KW-0812">Transmembrane</keyword>
<feature type="transmembrane region" description="Helical" evidence="10">
    <location>
        <begin position="20"/>
        <end position="44"/>
    </location>
</feature>
<dbReference type="RefSeq" id="WP_117467104.1">
    <property type="nucleotide sequence ID" value="NZ_CACRSY010000008.1"/>
</dbReference>
<evidence type="ECO:0000313" key="13">
    <source>
        <dbReference type="EMBL" id="VYS94622.1"/>
    </source>
</evidence>
<keyword evidence="8 10" id="KW-1133">Transmembrane helix</keyword>
<dbReference type="SUPFAM" id="SSF52540">
    <property type="entry name" value="P-loop containing nucleoside triphosphate hydrolases"/>
    <property type="match status" value="1"/>
</dbReference>
<organism evidence="13">
    <name type="scientific">Blautia hansenii</name>
    <name type="common">Ruminococcus hansenii</name>
    <dbReference type="NCBI Taxonomy" id="1322"/>
    <lineage>
        <taxon>Bacteria</taxon>
        <taxon>Bacillati</taxon>
        <taxon>Bacillota</taxon>
        <taxon>Clostridia</taxon>
        <taxon>Lachnospirales</taxon>
        <taxon>Lachnospiraceae</taxon>
        <taxon>Blautia</taxon>
    </lineage>
</organism>
<dbReference type="GO" id="GO:0016887">
    <property type="term" value="F:ATP hydrolysis activity"/>
    <property type="evidence" value="ECO:0007669"/>
    <property type="project" value="InterPro"/>
</dbReference>
<name>A0A6N2SNP6_BLAHA</name>
<keyword evidence="6" id="KW-0645">Protease</keyword>
<evidence type="ECO:0000256" key="9">
    <source>
        <dbReference type="ARBA" id="ARBA00023136"/>
    </source>
</evidence>
<evidence type="ECO:0000256" key="3">
    <source>
        <dbReference type="ARBA" id="ARBA00022475"/>
    </source>
</evidence>